<keyword evidence="1" id="KW-1133">Transmembrane helix</keyword>
<reference evidence="3 4" key="1">
    <citation type="submission" date="2012-11" db="EMBL/GenBank/DDBJ databases">
        <title>FINISHED of Natronococcus occultus SP4, DSM 3396.</title>
        <authorList>
            <consortium name="DOE Joint Genome Institute"/>
            <person name="Eisen J."/>
            <person name="Huntemann M."/>
            <person name="Wei C.-L."/>
            <person name="Han J."/>
            <person name="Detter J.C."/>
            <person name="Han C."/>
            <person name="Tapia R."/>
            <person name="Chen A."/>
            <person name="Kyrpides N."/>
            <person name="Mavromatis K."/>
            <person name="Markowitz V."/>
            <person name="Szeto E."/>
            <person name="Ivanova N."/>
            <person name="Mikhailova N."/>
            <person name="Ovchinnikova G."/>
            <person name="Pagani I."/>
            <person name="Pati A."/>
            <person name="Goodwin L."/>
            <person name="Nordberg H.P."/>
            <person name="Cantor M.N."/>
            <person name="Hua S.X."/>
            <person name="Woyke T."/>
            <person name="Eisen J."/>
            <person name="Klenk H.-P."/>
            <person name="Klenk H.-P."/>
        </authorList>
    </citation>
    <scope>NUCLEOTIDE SEQUENCE [LARGE SCALE GENOMIC DNA]</scope>
    <source>
        <strain evidence="3 4">SP4</strain>
    </source>
</reference>
<sequence>MFGLRRQELLFAAIISSVHAVQHIFYRLVPPLIPVLAVDIDAPLWQLGLLVSIYMFVGGLFQAPFGILADRVNRQYIASASISAMATGYVIFSLSPIFGASLPPIELFGDVFTGPFQLMALAMIVAGIGYSGIHPVGYPLITANVSSDSKGKVLGMWGSASKIGDALAPILIGVFILLFSWELILLSIAVLGYGYAIWLFVYLSNSQFDTQPPRANKTDSSDGIVSELSRADSRQFLFPVAILLAFFFAILFAGNGLLAFAPVFVTDVYGISLSIVGISLQTESVANFYFALLLLSATVSQLATGTFADWFDHRTVIVILLTIATICFVTLAFFTLSPVLLAIVFVVLGGSLYGLNPVRDALISNVSPADYEGRTFGYVYTVALIGSSAFPAAIGYMGDIVGIQLSFIFLAVGTLLGLVAILPLYSTKIYKKGNQ</sequence>
<dbReference type="InterPro" id="IPR011701">
    <property type="entry name" value="MFS"/>
</dbReference>
<feature type="transmembrane region" description="Helical" evidence="1">
    <location>
        <begin position="339"/>
        <end position="355"/>
    </location>
</feature>
<feature type="transmembrane region" description="Helical" evidence="1">
    <location>
        <begin position="153"/>
        <end position="178"/>
    </location>
</feature>
<dbReference type="OrthoDB" id="117970at2157"/>
<dbReference type="SUPFAM" id="SSF103473">
    <property type="entry name" value="MFS general substrate transporter"/>
    <property type="match status" value="1"/>
</dbReference>
<dbReference type="EMBL" id="CP003929">
    <property type="protein sequence ID" value="AGB37080.1"/>
    <property type="molecule type" value="Genomic_DNA"/>
</dbReference>
<dbReference type="HOGENOM" id="CLU_609195_0_0_2"/>
<feature type="transmembrane region" description="Helical" evidence="1">
    <location>
        <begin position="236"/>
        <end position="265"/>
    </location>
</feature>
<evidence type="ECO:0000256" key="1">
    <source>
        <dbReference type="SAM" id="Phobius"/>
    </source>
</evidence>
<gene>
    <name evidence="3" type="ORF">Natoc_1250</name>
</gene>
<dbReference type="RefSeq" id="WP_015320531.1">
    <property type="nucleotide sequence ID" value="NC_019974.1"/>
</dbReference>
<dbReference type="GO" id="GO:0005886">
    <property type="term" value="C:plasma membrane"/>
    <property type="evidence" value="ECO:0007669"/>
    <property type="project" value="TreeGrafter"/>
</dbReference>
<dbReference type="PANTHER" id="PTHR43129:SF1">
    <property type="entry name" value="FOSMIDOMYCIN RESISTANCE PROTEIN"/>
    <property type="match status" value="1"/>
</dbReference>
<dbReference type="PROSITE" id="PS50850">
    <property type="entry name" value="MFS"/>
    <property type="match status" value="1"/>
</dbReference>
<keyword evidence="1" id="KW-0472">Membrane</keyword>
<dbReference type="STRING" id="694430.Natoc_1250"/>
<dbReference type="InterPro" id="IPR036259">
    <property type="entry name" value="MFS_trans_sf"/>
</dbReference>
<dbReference type="KEGG" id="nou:Natoc_1250"/>
<evidence type="ECO:0000313" key="3">
    <source>
        <dbReference type="EMBL" id="AGB37080.1"/>
    </source>
</evidence>
<feature type="transmembrane region" description="Helical" evidence="1">
    <location>
        <begin position="315"/>
        <end position="333"/>
    </location>
</feature>
<organism evidence="3 4">
    <name type="scientific">Natronococcus occultus SP4</name>
    <dbReference type="NCBI Taxonomy" id="694430"/>
    <lineage>
        <taxon>Archaea</taxon>
        <taxon>Methanobacteriati</taxon>
        <taxon>Methanobacteriota</taxon>
        <taxon>Stenosarchaea group</taxon>
        <taxon>Halobacteria</taxon>
        <taxon>Halobacteriales</taxon>
        <taxon>Natrialbaceae</taxon>
        <taxon>Natronococcus</taxon>
    </lineage>
</organism>
<dbReference type="Pfam" id="PF07690">
    <property type="entry name" value="MFS_1"/>
    <property type="match status" value="2"/>
</dbReference>
<feature type="transmembrane region" description="Helical" evidence="1">
    <location>
        <begin position="376"/>
        <end position="397"/>
    </location>
</feature>
<keyword evidence="1" id="KW-0812">Transmembrane</keyword>
<dbReference type="InterPro" id="IPR020846">
    <property type="entry name" value="MFS_dom"/>
</dbReference>
<dbReference type="PANTHER" id="PTHR43129">
    <property type="entry name" value="FOSMIDOMYCIN RESISTANCE PROTEIN"/>
    <property type="match status" value="1"/>
</dbReference>
<dbReference type="GO" id="GO:0022857">
    <property type="term" value="F:transmembrane transporter activity"/>
    <property type="evidence" value="ECO:0007669"/>
    <property type="project" value="InterPro"/>
</dbReference>
<feature type="transmembrane region" description="Helical" evidence="1">
    <location>
        <begin position="76"/>
        <end position="98"/>
    </location>
</feature>
<dbReference type="GeneID" id="32188896"/>
<proteinExistence type="predicted"/>
<feature type="transmembrane region" description="Helical" evidence="1">
    <location>
        <begin position="184"/>
        <end position="204"/>
    </location>
</feature>
<evidence type="ECO:0000259" key="2">
    <source>
        <dbReference type="PROSITE" id="PS50850"/>
    </source>
</evidence>
<name>L0JXP3_9EURY</name>
<accession>L0JXP3</accession>
<evidence type="ECO:0000313" key="4">
    <source>
        <dbReference type="Proteomes" id="UP000010878"/>
    </source>
</evidence>
<feature type="transmembrane region" description="Helical" evidence="1">
    <location>
        <begin position="403"/>
        <end position="425"/>
    </location>
</feature>
<dbReference type="Gene3D" id="1.20.1250.20">
    <property type="entry name" value="MFS general substrate transporter like domains"/>
    <property type="match status" value="2"/>
</dbReference>
<keyword evidence="4" id="KW-1185">Reference proteome</keyword>
<feature type="transmembrane region" description="Helical" evidence="1">
    <location>
        <begin position="44"/>
        <end position="69"/>
    </location>
</feature>
<protein>
    <submittedName>
        <fullName evidence="3">Sugar phosphate permease</fullName>
    </submittedName>
</protein>
<dbReference type="AlphaFoldDB" id="L0JXP3"/>
<dbReference type="eggNOG" id="arCOG00134">
    <property type="taxonomic scope" value="Archaea"/>
</dbReference>
<dbReference type="Proteomes" id="UP000010878">
    <property type="component" value="Chromosome"/>
</dbReference>
<feature type="transmembrane region" description="Helical" evidence="1">
    <location>
        <begin position="118"/>
        <end position="141"/>
    </location>
</feature>
<feature type="domain" description="Major facilitator superfamily (MFS) profile" evidence="2">
    <location>
        <begin position="1"/>
        <end position="429"/>
    </location>
</feature>